<dbReference type="eggNOG" id="ENOG5031RY5">
    <property type="taxonomic scope" value="Bacteria"/>
</dbReference>
<name>R9AYJ5_9GAMM</name>
<reference evidence="1 2" key="1">
    <citation type="submission" date="2013-03" db="EMBL/GenBank/DDBJ databases">
        <title>The Genome Sequence of Acinetobacter tandoii CIP 107469.</title>
        <authorList>
            <consortium name="The Broad Institute Genome Sequencing Platform"/>
            <consortium name="The Broad Institute Genome Sequencing Center for Infectious Disease"/>
            <person name="Cerqueira G."/>
            <person name="Feldgarden M."/>
            <person name="Courvalin P."/>
            <person name="Perichon B."/>
            <person name="Grillot-Courvalin C."/>
            <person name="Clermont D."/>
            <person name="Rocha E."/>
            <person name="Yoon E.-J."/>
            <person name="Nemec A."/>
            <person name="Walker B."/>
            <person name="Young S.K."/>
            <person name="Zeng Q."/>
            <person name="Gargeya S."/>
            <person name="Fitzgerald M."/>
            <person name="Haas B."/>
            <person name="Abouelleil A."/>
            <person name="Alvarado L."/>
            <person name="Arachchi H.M."/>
            <person name="Berlin A.M."/>
            <person name="Chapman S.B."/>
            <person name="Dewar J."/>
            <person name="Goldberg J."/>
            <person name="Griggs A."/>
            <person name="Gujja S."/>
            <person name="Hansen M."/>
            <person name="Howarth C."/>
            <person name="Imamovic A."/>
            <person name="Larimer J."/>
            <person name="McCowan C."/>
            <person name="Murphy C."/>
            <person name="Neiman D."/>
            <person name="Pearson M."/>
            <person name="Priest M."/>
            <person name="Roberts A."/>
            <person name="Saif S."/>
            <person name="Shea T."/>
            <person name="Sisk P."/>
            <person name="Sykes S."/>
            <person name="Wortman J."/>
            <person name="Nusbaum C."/>
            <person name="Birren B."/>
        </authorList>
    </citation>
    <scope>NUCLEOTIDE SEQUENCE [LARGE SCALE GENOMIC DNA]</scope>
    <source>
        <strain evidence="1 2">CIP 107469</strain>
    </source>
</reference>
<accession>R9AYJ5</accession>
<keyword evidence="2" id="KW-1185">Reference proteome</keyword>
<dbReference type="AlphaFoldDB" id="R9AYJ5"/>
<dbReference type="PATRIC" id="fig|1120927.3.peg.2069"/>
<gene>
    <name evidence="1" type="ORF">I593_02134</name>
</gene>
<dbReference type="RefSeq" id="WP_016167186.1">
    <property type="nucleotide sequence ID" value="NZ_JHZG01000017.1"/>
</dbReference>
<evidence type="ECO:0000313" key="1">
    <source>
        <dbReference type="EMBL" id="EOR07247.1"/>
    </source>
</evidence>
<dbReference type="OrthoDB" id="6690839at2"/>
<evidence type="ECO:0000313" key="2">
    <source>
        <dbReference type="Proteomes" id="UP000016201"/>
    </source>
</evidence>
<comment type="caution">
    <text evidence="1">The sequence shown here is derived from an EMBL/GenBank/DDBJ whole genome shotgun (WGS) entry which is preliminary data.</text>
</comment>
<dbReference type="EMBL" id="AQFM01000037">
    <property type="protein sequence ID" value="EOR07247.1"/>
    <property type="molecule type" value="Genomic_DNA"/>
</dbReference>
<protein>
    <submittedName>
        <fullName evidence="1">Uncharacterized protein</fullName>
    </submittedName>
</protein>
<dbReference type="Proteomes" id="UP000016201">
    <property type="component" value="Unassembled WGS sequence"/>
</dbReference>
<organism evidence="1 2">
    <name type="scientific">Acinetobacter tandoii DSM 14970 = CIP 107469</name>
    <dbReference type="NCBI Taxonomy" id="1120927"/>
    <lineage>
        <taxon>Bacteria</taxon>
        <taxon>Pseudomonadati</taxon>
        <taxon>Pseudomonadota</taxon>
        <taxon>Gammaproteobacteria</taxon>
        <taxon>Moraxellales</taxon>
        <taxon>Moraxellaceae</taxon>
        <taxon>Acinetobacter</taxon>
    </lineage>
</organism>
<sequence>MQMDVTQDRDLKFWERMQFLIGEERPYPWAESKGINKSAFQSAKNRQKKPLPKTVKHWAQLIGCSYQWLNDGIGEPFLENPETAQPVAVADHSVKTDVPLSIDQQLLMQSIETAEKALEIANGTMTPDDKAEFISTLFFNGNLNNVSEELLKACISLIEKALKETRRSMSPSKKTELILVIYNFYYDKPWTQEHLKSALDQLIRSVS</sequence>
<proteinExistence type="predicted"/>